<feature type="domain" description="DUF4062" evidence="1">
    <location>
        <begin position="2"/>
        <end position="83"/>
    </location>
</feature>
<evidence type="ECO:0000259" key="1">
    <source>
        <dbReference type="Pfam" id="PF13271"/>
    </source>
</evidence>
<dbReference type="RefSeq" id="WP_339159361.1">
    <property type="nucleotide sequence ID" value="NZ_LR743510.1"/>
</dbReference>
<dbReference type="EMBL" id="LR743510">
    <property type="protein sequence ID" value="CAA2137658.1"/>
    <property type="molecule type" value="Genomic_DNA"/>
</dbReference>
<dbReference type="InterPro" id="IPR025139">
    <property type="entry name" value="DUF4062"/>
</dbReference>
<protein>
    <recommendedName>
        <fullName evidence="1">DUF4062 domain-containing protein</fullName>
    </recommendedName>
</protein>
<geneLocation type="plasmid" evidence="2">
    <name>1</name>
</geneLocation>
<reference evidence="2" key="1">
    <citation type="submission" date="2019-12" db="EMBL/GenBank/DDBJ databases">
        <authorList>
            <person name="Cremers G."/>
        </authorList>
    </citation>
    <scope>NUCLEOTIDE SEQUENCE</scope>
    <source>
        <strain evidence="2">Mbul2</strain>
        <plasmid evidence="2">1</plasmid>
    </source>
</reference>
<dbReference type="AlphaFoldDB" id="A0A679K0N4"/>
<sequence>MKIFISSLIGGMEPIRAAAKAAVLSLGHEPVMAEDFPSQVASPQVACLSGIRQSALVVLILGERYGVPQGSGLSATHQEYEEAKTTRPVIAFVQEGISPEPQQADLLREVQGWDGGRFRGPGFRSAEELRDLITRAIHHHEIATAARPLDEAEMLRNAIARLPVEDRGYQRMEYVLHFSIMPGPTQPLLRPSAIEDGTLRQDLMQAALFGANAIFDTGSGTKAALRGEALTLEQEHAGVILEPAGAVLLALPLPRPTGSFGGVIEEDVAEVLDKALRYTTWLWDRIDPTERLTHAAPVVSLSGSGHMLWRTRDEHARTGNSISYPMLDRTPGPISLTPPVRPRAALRYDAADLITDFVTLMRRAYKGSR</sequence>
<dbReference type="Pfam" id="PF13271">
    <property type="entry name" value="DUF4062"/>
    <property type="match status" value="1"/>
</dbReference>
<keyword evidence="2" id="KW-0614">Plasmid</keyword>
<accession>A0A679K0N4</accession>
<evidence type="ECO:0000313" key="2">
    <source>
        <dbReference type="EMBL" id="CAA2137658.1"/>
    </source>
</evidence>
<name>A0A679K0N4_9HYPH</name>
<gene>
    <name evidence="2" type="ORF">MBLL_00765</name>
</gene>
<proteinExistence type="predicted"/>
<organism evidence="2">
    <name type="scientific">Methylobacterium bullatum</name>
    <dbReference type="NCBI Taxonomy" id="570505"/>
    <lineage>
        <taxon>Bacteria</taxon>
        <taxon>Pseudomonadati</taxon>
        <taxon>Pseudomonadota</taxon>
        <taxon>Alphaproteobacteria</taxon>
        <taxon>Hyphomicrobiales</taxon>
        <taxon>Methylobacteriaceae</taxon>
        <taxon>Methylobacterium</taxon>
    </lineage>
</organism>